<gene>
    <name evidence="3" type="ORF">CXL00_20835</name>
</gene>
<feature type="region of interest" description="Disordered" evidence="1">
    <location>
        <begin position="82"/>
        <end position="102"/>
    </location>
</feature>
<proteinExistence type="predicted"/>
<dbReference type="AlphaFoldDB" id="A0A2N8SMA5"/>
<evidence type="ECO:0000256" key="1">
    <source>
        <dbReference type="SAM" id="MobiDB-lite"/>
    </source>
</evidence>
<evidence type="ECO:0000313" key="4">
    <source>
        <dbReference type="Proteomes" id="UP000235897"/>
    </source>
</evidence>
<sequence>MKKFALFAAAALIASPAVFAADKNLCQLNLQEIEDNMATNKATLGDPARGEVQDLIKKARDAKQSGDTETCIAQSTKALQMLEGPGSTGSTGSAGTGSGASN</sequence>
<evidence type="ECO:0000313" key="3">
    <source>
        <dbReference type="EMBL" id="PNG03613.1"/>
    </source>
</evidence>
<feature type="signal peptide" evidence="2">
    <location>
        <begin position="1"/>
        <end position="20"/>
    </location>
</feature>
<reference evidence="3 4" key="1">
    <citation type="submission" date="2018-01" db="EMBL/GenBank/DDBJ databases">
        <title>Denitrification phenotypes of diverse strains of Pseudomonas stutzeri.</title>
        <authorList>
            <person name="Milligan D.A."/>
            <person name="Bergaust L."/>
            <person name="Bakken L.R."/>
            <person name="Frostegard A."/>
        </authorList>
    </citation>
    <scope>NUCLEOTIDE SEQUENCE [LARGE SCALE GENOMIC DNA]</scope>
    <source>
        <strain evidence="3 4">28a3</strain>
    </source>
</reference>
<keyword evidence="2" id="KW-0732">Signal</keyword>
<dbReference type="EMBL" id="POUW01000009">
    <property type="protein sequence ID" value="PNG03613.1"/>
    <property type="molecule type" value="Genomic_DNA"/>
</dbReference>
<feature type="chain" id="PRO_5014673404" description="Secreted protein" evidence="2">
    <location>
        <begin position="21"/>
        <end position="102"/>
    </location>
</feature>
<evidence type="ECO:0000256" key="2">
    <source>
        <dbReference type="SAM" id="SignalP"/>
    </source>
</evidence>
<dbReference type="RefSeq" id="WP_021209144.1">
    <property type="nucleotide sequence ID" value="NZ_CP073105.1"/>
</dbReference>
<comment type="caution">
    <text evidence="3">The sequence shown here is derived from an EMBL/GenBank/DDBJ whole genome shotgun (WGS) entry which is preliminary data.</text>
</comment>
<protein>
    <recommendedName>
        <fullName evidence="5">Secreted protein</fullName>
    </recommendedName>
</protein>
<feature type="compositionally biased region" description="Gly residues" evidence="1">
    <location>
        <begin position="86"/>
        <end position="102"/>
    </location>
</feature>
<accession>A0A2N8SMA5</accession>
<name>A0A2N8SMA5_STUST</name>
<organism evidence="3 4">
    <name type="scientific">Stutzerimonas stutzeri</name>
    <name type="common">Pseudomonas stutzeri</name>
    <dbReference type="NCBI Taxonomy" id="316"/>
    <lineage>
        <taxon>Bacteria</taxon>
        <taxon>Pseudomonadati</taxon>
        <taxon>Pseudomonadota</taxon>
        <taxon>Gammaproteobacteria</taxon>
        <taxon>Pseudomonadales</taxon>
        <taxon>Pseudomonadaceae</taxon>
        <taxon>Stutzerimonas</taxon>
    </lineage>
</organism>
<dbReference type="OrthoDB" id="7026422at2"/>
<evidence type="ECO:0008006" key="5">
    <source>
        <dbReference type="Google" id="ProtNLM"/>
    </source>
</evidence>
<dbReference type="Proteomes" id="UP000235897">
    <property type="component" value="Unassembled WGS sequence"/>
</dbReference>